<protein>
    <submittedName>
        <fullName evidence="3">Secreted protein</fullName>
    </submittedName>
</protein>
<dbReference type="AlphaFoldDB" id="A0A0N4VDA9"/>
<reference evidence="3" key="1">
    <citation type="submission" date="2017-02" db="UniProtKB">
        <authorList>
            <consortium name="WormBaseParasite"/>
        </authorList>
    </citation>
    <scope>IDENTIFICATION</scope>
</reference>
<dbReference type="WBParaSite" id="EVEC_0000858301-mRNA-1">
    <property type="protein sequence ID" value="EVEC_0000858301-mRNA-1"/>
    <property type="gene ID" value="EVEC_0000858301"/>
</dbReference>
<dbReference type="Proteomes" id="UP000274131">
    <property type="component" value="Unassembled WGS sequence"/>
</dbReference>
<evidence type="ECO:0000313" key="2">
    <source>
        <dbReference type="Proteomes" id="UP000274131"/>
    </source>
</evidence>
<organism evidence="3">
    <name type="scientific">Enterobius vermicularis</name>
    <name type="common">Human pinworm</name>
    <dbReference type="NCBI Taxonomy" id="51028"/>
    <lineage>
        <taxon>Eukaryota</taxon>
        <taxon>Metazoa</taxon>
        <taxon>Ecdysozoa</taxon>
        <taxon>Nematoda</taxon>
        <taxon>Chromadorea</taxon>
        <taxon>Rhabditida</taxon>
        <taxon>Spirurina</taxon>
        <taxon>Oxyuridomorpha</taxon>
        <taxon>Oxyuroidea</taxon>
        <taxon>Oxyuridae</taxon>
        <taxon>Enterobius</taxon>
    </lineage>
</organism>
<proteinExistence type="predicted"/>
<reference evidence="1 2" key="2">
    <citation type="submission" date="2018-10" db="EMBL/GenBank/DDBJ databases">
        <authorList>
            <consortium name="Pathogen Informatics"/>
        </authorList>
    </citation>
    <scope>NUCLEOTIDE SEQUENCE [LARGE SCALE GENOMIC DNA]</scope>
</reference>
<dbReference type="EMBL" id="UXUI01009241">
    <property type="protein sequence ID" value="VDD93316.1"/>
    <property type="molecule type" value="Genomic_DNA"/>
</dbReference>
<accession>A0A0N4VDA9</accession>
<gene>
    <name evidence="1" type="ORF">EVEC_LOCUS8067</name>
</gene>
<sequence length="100" mass="11089">MMAMMVTEWNGHWGMSSRTQGAVAVQRGALLSEDDKVDDFNKSGNDDDDSRNTGDQLCYTVVLFTALELTKAIKFPVVIPLLSPSKNVYFGCEIDVIKQL</sequence>
<name>A0A0N4VDA9_ENTVE</name>
<evidence type="ECO:0000313" key="3">
    <source>
        <dbReference type="WBParaSite" id="EVEC_0000858301-mRNA-1"/>
    </source>
</evidence>
<keyword evidence="2" id="KW-1185">Reference proteome</keyword>
<evidence type="ECO:0000313" key="1">
    <source>
        <dbReference type="EMBL" id="VDD93316.1"/>
    </source>
</evidence>